<evidence type="ECO:0000313" key="2">
    <source>
        <dbReference type="EMBL" id="RKK18562.1"/>
    </source>
</evidence>
<organism evidence="2 3">
    <name type="scientific">Fusarium oxysporum f. sp. cepae</name>
    <dbReference type="NCBI Taxonomy" id="396571"/>
    <lineage>
        <taxon>Eukaryota</taxon>
        <taxon>Fungi</taxon>
        <taxon>Dikarya</taxon>
        <taxon>Ascomycota</taxon>
        <taxon>Pezizomycotina</taxon>
        <taxon>Sordariomycetes</taxon>
        <taxon>Hypocreomycetidae</taxon>
        <taxon>Hypocreales</taxon>
        <taxon>Nectriaceae</taxon>
        <taxon>Fusarium</taxon>
        <taxon>Fusarium oxysporum species complex</taxon>
    </lineage>
</organism>
<comment type="caution">
    <text evidence="2">The sequence shown here is derived from an EMBL/GenBank/DDBJ whole genome shotgun (WGS) entry which is preliminary data.</text>
</comment>
<sequence>MVPCNSTANKVLATATLRNTGQAPLLVDSSSSISVKRDTNLGKGCGSTTSVADQVSDSRIRQKQ</sequence>
<accession>A0A3L6NMF9</accession>
<name>A0A3L6NMF9_FUSOX</name>
<protein>
    <submittedName>
        <fullName evidence="2">Uncharacterized protein</fullName>
    </submittedName>
</protein>
<gene>
    <name evidence="2" type="ORF">BFJ65_g8862</name>
</gene>
<feature type="region of interest" description="Disordered" evidence="1">
    <location>
        <begin position="37"/>
        <end position="64"/>
    </location>
</feature>
<evidence type="ECO:0000256" key="1">
    <source>
        <dbReference type="SAM" id="MobiDB-lite"/>
    </source>
</evidence>
<dbReference type="Proteomes" id="UP000270866">
    <property type="component" value="Unassembled WGS sequence"/>
</dbReference>
<feature type="compositionally biased region" description="Polar residues" evidence="1">
    <location>
        <begin position="46"/>
        <end position="55"/>
    </location>
</feature>
<proteinExistence type="predicted"/>
<evidence type="ECO:0000313" key="3">
    <source>
        <dbReference type="Proteomes" id="UP000270866"/>
    </source>
</evidence>
<dbReference type="EMBL" id="MRCU01000005">
    <property type="protein sequence ID" value="RKK18562.1"/>
    <property type="molecule type" value="Genomic_DNA"/>
</dbReference>
<dbReference type="AlphaFoldDB" id="A0A3L6NMF9"/>
<reference evidence="2 3" key="1">
    <citation type="journal article" date="2018" name="Sci. Rep.">
        <title>Characterisation of pathogen-specific regions and novel effector candidates in Fusarium oxysporum f. sp. cepae.</title>
        <authorList>
            <person name="Armitage A.D."/>
            <person name="Taylor A."/>
            <person name="Sobczyk M.K."/>
            <person name="Baxter L."/>
            <person name="Greenfield B.P."/>
            <person name="Bates H.J."/>
            <person name="Wilson F."/>
            <person name="Jackson A.C."/>
            <person name="Ott S."/>
            <person name="Harrison R.J."/>
            <person name="Clarkson J.P."/>
        </authorList>
    </citation>
    <scope>NUCLEOTIDE SEQUENCE [LARGE SCALE GENOMIC DNA]</scope>
    <source>
        <strain evidence="2 3">FoC_Fus2</strain>
    </source>
</reference>